<name>A0A090MIR5_9HYPO</name>
<evidence type="ECO:0000313" key="2">
    <source>
        <dbReference type="EMBL" id="CEG04897.1"/>
    </source>
</evidence>
<gene>
    <name evidence="2" type="ORF">BN850_0081000</name>
</gene>
<evidence type="ECO:0000256" key="1">
    <source>
        <dbReference type="SAM" id="MobiDB-lite"/>
    </source>
</evidence>
<dbReference type="EMBL" id="CBMI010002346">
    <property type="protein sequence ID" value="CEG04897.1"/>
    <property type="molecule type" value="Genomic_DNA"/>
</dbReference>
<dbReference type="AlphaFoldDB" id="A0A090MIR5"/>
<proteinExistence type="predicted"/>
<comment type="caution">
    <text evidence="2">The sequence shown here is derived from an EMBL/GenBank/DDBJ whole genome shotgun (WGS) entry which is preliminary data.</text>
</comment>
<accession>A0A090MIR5</accession>
<feature type="compositionally biased region" description="Polar residues" evidence="1">
    <location>
        <begin position="7"/>
        <end position="22"/>
    </location>
</feature>
<sequence length="216" mass="23663">MSHQDSESDGSISPSNTTSSDCISPSKSTKSDSDGSVSPSNSTNSDSDRSISPTRSTSSNSDGSISPANSTSSEDSWDLHHLGHVEAIPINHGGILKAVVRACVETYSDGDWGITNCNYHGPERDICFRIPGSGNSWIASITHLRAMNELRGIIQSRDTKGYEYHWYSTVDHDDDGDNISQEYIIESYLEGEKKERVPEGPEMIETLEERIGFMLI</sequence>
<organism evidence="2">
    <name type="scientific">Fusarium clavum</name>
    <dbReference type="NCBI Taxonomy" id="2594811"/>
    <lineage>
        <taxon>Eukaryota</taxon>
        <taxon>Fungi</taxon>
        <taxon>Dikarya</taxon>
        <taxon>Ascomycota</taxon>
        <taxon>Pezizomycotina</taxon>
        <taxon>Sordariomycetes</taxon>
        <taxon>Hypocreomycetidae</taxon>
        <taxon>Hypocreales</taxon>
        <taxon>Nectriaceae</taxon>
        <taxon>Fusarium</taxon>
        <taxon>Fusarium incarnatum-equiseti species complex</taxon>
    </lineage>
</organism>
<feature type="region of interest" description="Disordered" evidence="1">
    <location>
        <begin position="1"/>
        <end position="76"/>
    </location>
</feature>
<reference evidence="2" key="1">
    <citation type="submission" date="2013-05" db="EMBL/GenBank/DDBJ databases">
        <title>Draft genome sequences of six wheat associated Fusarium spp. isolates.</title>
        <authorList>
            <person name="Moolhuijzen P.M."/>
            <person name="Manners J.M."/>
            <person name="Wilcox S."/>
            <person name="Bellgard M.I."/>
            <person name="Gardiner D.M."/>
        </authorList>
    </citation>
    <scope>NUCLEOTIDE SEQUENCE</scope>
    <source>
        <strain evidence="2">CS3069</strain>
    </source>
</reference>
<protein>
    <submittedName>
        <fullName evidence="2">WGS project CBMI000000000 data, contig CS3069_c002348</fullName>
    </submittedName>
</protein>
<feature type="compositionally biased region" description="Low complexity" evidence="1">
    <location>
        <begin position="23"/>
        <end position="67"/>
    </location>
</feature>